<accession>A0A7H9BPD9</accession>
<evidence type="ECO:0000313" key="2">
    <source>
        <dbReference type="Proteomes" id="UP000509322"/>
    </source>
</evidence>
<evidence type="ECO:0000313" key="1">
    <source>
        <dbReference type="EMBL" id="QLH13194.1"/>
    </source>
</evidence>
<organism evidence="1 2">
    <name type="scientific">Paracoccus pantotrophus</name>
    <name type="common">Thiosphaera pantotropha</name>
    <dbReference type="NCBI Taxonomy" id="82367"/>
    <lineage>
        <taxon>Bacteria</taxon>
        <taxon>Pseudomonadati</taxon>
        <taxon>Pseudomonadota</taxon>
        <taxon>Alphaproteobacteria</taxon>
        <taxon>Rhodobacterales</taxon>
        <taxon>Paracoccaceae</taxon>
        <taxon>Paracoccus</taxon>
    </lineage>
</organism>
<reference evidence="1 2" key="1">
    <citation type="submission" date="2020-07" db="EMBL/GenBank/DDBJ databases">
        <title>The complete genome of Paracoccus pantotrophus ACCC 10489.</title>
        <authorList>
            <person name="Si Y."/>
        </authorList>
    </citation>
    <scope>NUCLEOTIDE SEQUENCE [LARGE SCALE GENOMIC DNA]</scope>
    <source>
        <strain evidence="1 2">ACCC10489</strain>
    </source>
</reference>
<sequence>MPELLEFKAQIEGLYGPASLTEIGSTSMTPTYARSEEGFIPDLMGQPPMRSEIPDGSMTKVIENYQPCVFHTYVDSRVRWTSPGRAGNP</sequence>
<dbReference type="Proteomes" id="UP000509322">
    <property type="component" value="Chromosome 1"/>
</dbReference>
<gene>
    <name evidence="1" type="ORF">HYQ43_02550</name>
</gene>
<dbReference type="EMBL" id="CP058689">
    <property type="protein sequence ID" value="QLH13194.1"/>
    <property type="molecule type" value="Genomic_DNA"/>
</dbReference>
<dbReference type="AlphaFoldDB" id="A0A7H9BPD9"/>
<dbReference type="RefSeq" id="WP_024845835.1">
    <property type="nucleotide sequence ID" value="NZ_CP038206.1"/>
</dbReference>
<protein>
    <submittedName>
        <fullName evidence="1">Uncharacterized protein</fullName>
    </submittedName>
</protein>
<name>A0A7H9BPD9_PARPN</name>
<proteinExistence type="predicted"/>